<name>A0A392RM71_9FABA</name>
<dbReference type="PANTHER" id="PTHR37610">
    <property type="entry name" value="CCHC-TYPE DOMAIN-CONTAINING PROTEIN"/>
    <property type="match status" value="1"/>
</dbReference>
<organism evidence="1 2">
    <name type="scientific">Trifolium medium</name>
    <dbReference type="NCBI Taxonomy" id="97028"/>
    <lineage>
        <taxon>Eukaryota</taxon>
        <taxon>Viridiplantae</taxon>
        <taxon>Streptophyta</taxon>
        <taxon>Embryophyta</taxon>
        <taxon>Tracheophyta</taxon>
        <taxon>Spermatophyta</taxon>
        <taxon>Magnoliopsida</taxon>
        <taxon>eudicotyledons</taxon>
        <taxon>Gunneridae</taxon>
        <taxon>Pentapetalae</taxon>
        <taxon>rosids</taxon>
        <taxon>fabids</taxon>
        <taxon>Fabales</taxon>
        <taxon>Fabaceae</taxon>
        <taxon>Papilionoideae</taxon>
        <taxon>50 kb inversion clade</taxon>
        <taxon>NPAAA clade</taxon>
        <taxon>Hologalegina</taxon>
        <taxon>IRL clade</taxon>
        <taxon>Trifolieae</taxon>
        <taxon>Trifolium</taxon>
    </lineage>
</organism>
<keyword evidence="2" id="KW-1185">Reference proteome</keyword>
<evidence type="ECO:0008006" key="3">
    <source>
        <dbReference type="Google" id="ProtNLM"/>
    </source>
</evidence>
<accession>A0A392RM71</accession>
<dbReference type="PANTHER" id="PTHR37610:SF97">
    <property type="entry name" value="RETROTRANSPOSON GAG DOMAIN-CONTAINING PROTEIN"/>
    <property type="match status" value="1"/>
</dbReference>
<evidence type="ECO:0000313" key="2">
    <source>
        <dbReference type="Proteomes" id="UP000265520"/>
    </source>
</evidence>
<dbReference type="Proteomes" id="UP000265520">
    <property type="component" value="Unassembled WGS sequence"/>
</dbReference>
<dbReference type="AlphaFoldDB" id="A0A392RM71"/>
<dbReference type="EMBL" id="LXQA010235971">
    <property type="protein sequence ID" value="MCI36645.1"/>
    <property type="molecule type" value="Genomic_DNA"/>
</dbReference>
<feature type="non-terminal residue" evidence="1">
    <location>
        <position position="96"/>
    </location>
</feature>
<comment type="caution">
    <text evidence="1">The sequence shown here is derived from an EMBL/GenBank/DDBJ whole genome shotgun (WGS) entry which is preliminary data.</text>
</comment>
<evidence type="ECO:0000313" key="1">
    <source>
        <dbReference type="EMBL" id="MCI36645.1"/>
    </source>
</evidence>
<proteinExistence type="predicted"/>
<protein>
    <recommendedName>
        <fullName evidence="3">Retrotransposon Copia-like N-terminal domain-containing protein</fullName>
    </recommendedName>
</protein>
<reference evidence="1 2" key="1">
    <citation type="journal article" date="2018" name="Front. Plant Sci.">
        <title>Red Clover (Trifolium pratense) and Zigzag Clover (T. medium) - A Picture of Genomic Similarities and Differences.</title>
        <authorList>
            <person name="Dluhosova J."/>
            <person name="Istvanek J."/>
            <person name="Nedelnik J."/>
            <person name="Repkova J."/>
        </authorList>
    </citation>
    <scope>NUCLEOTIDE SEQUENCE [LARGE SCALE GENOMIC DNA]</scope>
    <source>
        <strain evidence="2">cv. 10/8</strain>
        <tissue evidence="1">Leaf</tissue>
    </source>
</reference>
<sequence length="96" mass="11018">MTIALRTKNKIGFVDGLIPQPPNDDLQYQIWRRNDNVVVSWLLNSVFKELTSSIIYASTAAAIWIDLQECFLQNNSPRLFQLRKDFITCTQGNLSV</sequence>